<feature type="non-terminal residue" evidence="1">
    <location>
        <position position="47"/>
    </location>
</feature>
<keyword evidence="1" id="KW-0808">Transferase</keyword>
<dbReference type="Proteomes" id="UP001070352">
    <property type="component" value="Unassembled WGS sequence"/>
</dbReference>
<dbReference type="GO" id="GO:0004674">
    <property type="term" value="F:protein serine/threonine kinase activity"/>
    <property type="evidence" value="ECO:0007669"/>
    <property type="project" value="UniProtKB-KW"/>
</dbReference>
<dbReference type="AlphaFoldDB" id="A0A9Q4DTN9"/>
<organism evidence="1 2">
    <name type="scientific">Bacillus spizizenii</name>
    <name type="common">Bacillus subtilis subsp. spizizenii</name>
    <dbReference type="NCBI Taxonomy" id="96241"/>
    <lineage>
        <taxon>Bacteria</taxon>
        <taxon>Bacillati</taxon>
        <taxon>Bacillota</taxon>
        <taxon>Bacilli</taxon>
        <taxon>Bacillales</taxon>
        <taxon>Bacillaceae</taxon>
        <taxon>Bacillus</taxon>
    </lineage>
</organism>
<reference evidence="1" key="1">
    <citation type="submission" date="2022-02" db="EMBL/GenBank/DDBJ databases">
        <title>Crop Bioprotection Bacillus Genome Sequencing.</title>
        <authorList>
            <person name="Dunlap C."/>
        </authorList>
    </citation>
    <scope>NUCLEOTIDE SEQUENCE</scope>
    <source>
        <strain evidence="1">M18B4</strain>
    </source>
</reference>
<proteinExistence type="predicted"/>
<evidence type="ECO:0000313" key="2">
    <source>
        <dbReference type="Proteomes" id="UP001070352"/>
    </source>
</evidence>
<evidence type="ECO:0000313" key="1">
    <source>
        <dbReference type="EMBL" id="MCY8123341.1"/>
    </source>
</evidence>
<sequence>IGTKYGGFVQTLTTIGKLIPIACIIIFGLWKGDQHIFTAVNESISDM</sequence>
<keyword evidence="1" id="KW-0723">Serine/threonine-protein kinase</keyword>
<comment type="caution">
    <text evidence="1">The sequence shown here is derived from an EMBL/GenBank/DDBJ whole genome shotgun (WGS) entry which is preliminary data.</text>
</comment>
<gene>
    <name evidence="1" type="ORF">MOC45_22710</name>
</gene>
<dbReference type="EMBL" id="JALANJ010000102">
    <property type="protein sequence ID" value="MCY8123341.1"/>
    <property type="molecule type" value="Genomic_DNA"/>
</dbReference>
<accession>A0A9Q4DTN9</accession>
<feature type="non-terminal residue" evidence="1">
    <location>
        <position position="1"/>
    </location>
</feature>
<name>A0A9Q4DTN9_BACSC</name>
<keyword evidence="1" id="KW-0418">Kinase</keyword>
<protein>
    <submittedName>
        <fullName evidence="1">Serine/threonine protein kinase</fullName>
    </submittedName>
</protein>